<dbReference type="InterPro" id="IPR027417">
    <property type="entry name" value="P-loop_NTPase"/>
</dbReference>
<dbReference type="RefSeq" id="WP_203841968.1">
    <property type="nucleotide sequence ID" value="NZ_BAAATV010000015.1"/>
</dbReference>
<feature type="domain" description="HTH luxR-type" evidence="3">
    <location>
        <begin position="804"/>
        <end position="869"/>
    </location>
</feature>
<dbReference type="PRINTS" id="PR00038">
    <property type="entry name" value="HTHLUXR"/>
</dbReference>
<proteinExistence type="predicted"/>
<dbReference type="CDD" id="cd06170">
    <property type="entry name" value="LuxR_C_like"/>
    <property type="match status" value="1"/>
</dbReference>
<gene>
    <name evidence="4" type="ORF">Ahu01nite_080920</name>
</gene>
<comment type="caution">
    <text evidence="4">The sequence shown here is derived from an EMBL/GenBank/DDBJ whole genome shotgun (WGS) entry which is preliminary data.</text>
</comment>
<dbReference type="SUPFAM" id="SSF52540">
    <property type="entry name" value="P-loop containing nucleoside triphosphate hydrolases"/>
    <property type="match status" value="1"/>
</dbReference>
<dbReference type="PROSITE" id="PS00622">
    <property type="entry name" value="HTH_LUXR_1"/>
    <property type="match status" value="1"/>
</dbReference>
<dbReference type="Pfam" id="PF00196">
    <property type="entry name" value="GerE"/>
    <property type="match status" value="1"/>
</dbReference>
<dbReference type="Gene3D" id="1.10.10.10">
    <property type="entry name" value="Winged helix-like DNA-binding domain superfamily/Winged helix DNA-binding domain"/>
    <property type="match status" value="1"/>
</dbReference>
<evidence type="ECO:0000259" key="3">
    <source>
        <dbReference type="PROSITE" id="PS50043"/>
    </source>
</evidence>
<keyword evidence="2" id="KW-0067">ATP-binding</keyword>
<name>A0ABQ4A2B2_9ACTN</name>
<keyword evidence="1" id="KW-0547">Nucleotide-binding</keyword>
<evidence type="ECO:0000313" key="4">
    <source>
        <dbReference type="EMBL" id="GIE24990.1"/>
    </source>
</evidence>
<reference evidence="4 5" key="1">
    <citation type="submission" date="2021-01" db="EMBL/GenBank/DDBJ databases">
        <title>Whole genome shotgun sequence of Actinoplanes humidus NBRC 14915.</title>
        <authorList>
            <person name="Komaki H."/>
            <person name="Tamura T."/>
        </authorList>
    </citation>
    <scope>NUCLEOTIDE SEQUENCE [LARGE SCALE GENOMIC DNA]</scope>
    <source>
        <strain evidence="4 5">NBRC 14915</strain>
    </source>
</reference>
<dbReference type="InterPro" id="IPR011990">
    <property type="entry name" value="TPR-like_helical_dom_sf"/>
</dbReference>
<accession>A0ABQ4A2B2</accession>
<dbReference type="InterPro" id="IPR016032">
    <property type="entry name" value="Sig_transdc_resp-reg_C-effctor"/>
</dbReference>
<dbReference type="InterPro" id="IPR036388">
    <property type="entry name" value="WH-like_DNA-bd_sf"/>
</dbReference>
<dbReference type="PROSITE" id="PS50043">
    <property type="entry name" value="HTH_LUXR_2"/>
    <property type="match status" value="1"/>
</dbReference>
<dbReference type="InterPro" id="IPR000792">
    <property type="entry name" value="Tscrpt_reg_LuxR_C"/>
</dbReference>
<keyword evidence="5" id="KW-1185">Reference proteome</keyword>
<protein>
    <recommendedName>
        <fullName evidence="3">HTH luxR-type domain-containing protein</fullName>
    </recommendedName>
</protein>
<organism evidence="4 5">
    <name type="scientific">Winogradskya humida</name>
    <dbReference type="NCBI Taxonomy" id="113566"/>
    <lineage>
        <taxon>Bacteria</taxon>
        <taxon>Bacillati</taxon>
        <taxon>Actinomycetota</taxon>
        <taxon>Actinomycetes</taxon>
        <taxon>Micromonosporales</taxon>
        <taxon>Micromonosporaceae</taxon>
        <taxon>Winogradskya</taxon>
    </lineage>
</organism>
<dbReference type="PANTHER" id="PTHR16305">
    <property type="entry name" value="TESTICULAR SOLUBLE ADENYLYL CYCLASE"/>
    <property type="match status" value="1"/>
</dbReference>
<evidence type="ECO:0000256" key="1">
    <source>
        <dbReference type="ARBA" id="ARBA00022741"/>
    </source>
</evidence>
<dbReference type="PANTHER" id="PTHR16305:SF35">
    <property type="entry name" value="TRANSCRIPTIONAL ACTIVATOR DOMAIN"/>
    <property type="match status" value="1"/>
</dbReference>
<dbReference type="EMBL" id="BOMN01000115">
    <property type="protein sequence ID" value="GIE24990.1"/>
    <property type="molecule type" value="Genomic_DNA"/>
</dbReference>
<dbReference type="SUPFAM" id="SSF46894">
    <property type="entry name" value="C-terminal effector domain of the bipartite response regulators"/>
    <property type="match status" value="1"/>
</dbReference>
<sequence length="883" mass="91033">MTAGTHSREFVGRPTQRALLEECLRRSADQATLIDVAGEPGIGKTRLLEEWAQAARAAGVTVDTEATTPAGQVVIIDDLHLAGAATAARVLELLRRPPATGGVLILAYRPRQTDPGLLAAIASAAARWSAHHLPLGPLTRGESAALIGGQLCGHHRATCYEESGGIPRYLEILAATCGEGGCQPTDSTDALVPQLAAAPLLAELGRLPESTRLVAHAAAVLGDPLSPGLLPEVAQLDLTDVLDAMDELLAQDVLRPGPATGSFVFRHPVLRRVCYSAARGGWRLGAHQRAATALHRSGAAATEYADHVQRAVTATDGSGLTVLTEAAEAASAAAPGTAANWYDAALRLLPPDHANRRRRAGLLLGLITTTGSTGRYAECRAALEQHATLAAGTEYGTQSTTATLWHARMTMLDGRREAARDHLRAALATDPGHREAARLMVELAAQAVQGGVLAFDDPAHADLDAWCDDAVMATASGEDELLRAYALTVKATVRLAHGGVTAAQRGSHAAAQIVDSRADTQVASHLEALVALGWLEVHLERYAAAVRHFGRARAVAVATGRRPVVLAAAIGLGRVQLLRGDLTAASLHAEEALRLTDITPAAEPLAAARCLSAAVSAETGDATGAVDQARAALAALAGATGSPWYAQARTTLTSTQIAAGAAASCGSAPEHPAPSWDTVAGPVLAGRIAAATGDDDRARELAARAQQAAADSGLAGQIAEAALFAAEVAARPSDALTLAAMAGTAAATADRQLLTGRARLAAGRALTALGDPARATEHLTAAAEVATRTGSGSLAAAVTAAAPVQEEQLVLSKREFEIAQLVSLGRTNRQIARTLEVSHKTIETHLGRIFVKLDVSSRAEIANMVGRAVVAARPARATSRPAP</sequence>
<evidence type="ECO:0000256" key="2">
    <source>
        <dbReference type="ARBA" id="ARBA00022840"/>
    </source>
</evidence>
<dbReference type="SUPFAM" id="SSF48452">
    <property type="entry name" value="TPR-like"/>
    <property type="match status" value="1"/>
</dbReference>
<evidence type="ECO:0000313" key="5">
    <source>
        <dbReference type="Proteomes" id="UP000603200"/>
    </source>
</evidence>
<dbReference type="SMART" id="SM00421">
    <property type="entry name" value="HTH_LUXR"/>
    <property type="match status" value="1"/>
</dbReference>
<dbReference type="Proteomes" id="UP000603200">
    <property type="component" value="Unassembled WGS sequence"/>
</dbReference>
<dbReference type="Gene3D" id="1.25.40.10">
    <property type="entry name" value="Tetratricopeptide repeat domain"/>
    <property type="match status" value="2"/>
</dbReference>